<protein>
    <submittedName>
        <fullName evidence="1">Uncharacterized protein</fullName>
    </submittedName>
</protein>
<gene>
    <name evidence="1" type="ORF">A2955_01215</name>
</gene>
<reference evidence="1 2" key="1">
    <citation type="journal article" date="2016" name="Nat. Commun.">
        <title>Thousands of microbial genomes shed light on interconnected biogeochemical processes in an aquifer system.</title>
        <authorList>
            <person name="Anantharaman K."/>
            <person name="Brown C.T."/>
            <person name="Hug L.A."/>
            <person name="Sharon I."/>
            <person name="Castelle C.J."/>
            <person name="Probst A.J."/>
            <person name="Thomas B.C."/>
            <person name="Singh A."/>
            <person name="Wilkins M.J."/>
            <person name="Karaoz U."/>
            <person name="Brodie E.L."/>
            <person name="Williams K.H."/>
            <person name="Hubbard S.S."/>
            <person name="Banfield J.F."/>
        </authorList>
    </citation>
    <scope>NUCLEOTIDE SEQUENCE [LARGE SCALE GENOMIC DNA]</scope>
</reference>
<evidence type="ECO:0000313" key="1">
    <source>
        <dbReference type="EMBL" id="OGM59541.1"/>
    </source>
</evidence>
<dbReference type="Proteomes" id="UP000177501">
    <property type="component" value="Unassembled WGS sequence"/>
</dbReference>
<dbReference type="InterPro" id="IPR019646">
    <property type="entry name" value="Aminoglyc_AdlTrfase"/>
</dbReference>
<name>A0A1F8B685_9BACT</name>
<dbReference type="EMBL" id="MGHA01000031">
    <property type="protein sequence ID" value="OGM59541.1"/>
    <property type="molecule type" value="Genomic_DNA"/>
</dbReference>
<proteinExistence type="predicted"/>
<organism evidence="1 2">
    <name type="scientific">Candidatus Woesebacteria bacterium RIFCSPLOWO2_01_FULL_37_19</name>
    <dbReference type="NCBI Taxonomy" id="1802514"/>
    <lineage>
        <taxon>Bacteria</taxon>
        <taxon>Candidatus Woeseibacteriota</taxon>
    </lineage>
</organism>
<sequence length="191" mass="22405">MSFKPNRKTKLIMKKLSEFVEAVDNDFFYVVMGGISVDGFVGRLTRNHPDVDFSIFRKDLDKAEKVLGKLGYKNKRFFHPDDPTLEYKMQTGDEEHDFSFQVLDPKGDNFEISFYNFPRMRFPISLVKPVTLLTLEGVKYPSVTKDLLIKLKENQISHFNKLKTKDPKKYKLKRKDDHLKSLHDLKLLKSI</sequence>
<dbReference type="Pfam" id="PF10706">
    <property type="entry name" value="Aminoglyc_resit"/>
    <property type="match status" value="1"/>
</dbReference>
<dbReference type="Gene3D" id="3.30.460.40">
    <property type="match status" value="1"/>
</dbReference>
<dbReference type="STRING" id="1802514.A2955_01215"/>
<accession>A0A1F8B685</accession>
<evidence type="ECO:0000313" key="2">
    <source>
        <dbReference type="Proteomes" id="UP000177501"/>
    </source>
</evidence>
<comment type="caution">
    <text evidence="1">The sequence shown here is derived from an EMBL/GenBank/DDBJ whole genome shotgun (WGS) entry which is preliminary data.</text>
</comment>
<dbReference type="AlphaFoldDB" id="A0A1F8B685"/>